<dbReference type="Pfam" id="PF07484">
    <property type="entry name" value="Collar"/>
    <property type="match status" value="1"/>
</dbReference>
<organism evidence="3 4">
    <name type="scientific">Pseudomonas tolaasii</name>
    <dbReference type="NCBI Taxonomy" id="29442"/>
    <lineage>
        <taxon>Bacteria</taxon>
        <taxon>Pseudomonadati</taxon>
        <taxon>Pseudomonadota</taxon>
        <taxon>Gammaproteobacteria</taxon>
        <taxon>Pseudomonadales</taxon>
        <taxon>Pseudomonadaceae</taxon>
        <taxon>Pseudomonas</taxon>
    </lineage>
</organism>
<evidence type="ECO:0000313" key="4">
    <source>
        <dbReference type="Proteomes" id="UP000549134"/>
    </source>
</evidence>
<sequence>MDYPKSVPSVGLVNGKFVDENPITGTPGSLVPASWGNGVTQEILNVLAAAGIAPDETKTDQLAQALSVLSDWLKLKNKPTTLAGYGITDAMPAGAGGLLSSAAVVRGKVADLPASQFVTVADATTDRPATVSYGAGLHIKYPGGGYGFDLMSSVTSEWYGVRRLAEDGTGSWRMLWHDANFNPASKADKATTLAGYGITDALTVGQYGLGGNIAASAAIDTVGLPGGFYFFGEGNSSFGQYLGLVNIPYGNGNYAGQLAFQQGNSETTILVRGCDNNGKWNPTRRLWHDGNLKSGDFLPVGTTIQYAGPSVPSGFLKENGAEVSRSVYARLFAAIGTFYGAGDGSTTFNLPDSRGEFIRGLDDGRGVDPQRALGSLQLDSMQGHWHGPRPGTSLNGSPGNWNGVGGGANATFNIGSTGDPVTNGVHGTPRTSSETRPRNTSRLMCIKY</sequence>
<name>A0A7Y8AQ99_PSETO</name>
<dbReference type="SUPFAM" id="SSF88874">
    <property type="entry name" value="Receptor-binding domain of short tail fibre protein gp12"/>
    <property type="match status" value="1"/>
</dbReference>
<protein>
    <submittedName>
        <fullName evidence="3">Tail fiber protein</fullName>
    </submittedName>
</protein>
<dbReference type="Proteomes" id="UP000549134">
    <property type="component" value="Unassembled WGS sequence"/>
</dbReference>
<dbReference type="EMBL" id="JACAQK010000014">
    <property type="protein sequence ID" value="NWD37689.1"/>
    <property type="molecule type" value="Genomic_DNA"/>
</dbReference>
<accession>A0A7Y8AQ99</accession>
<dbReference type="GeneID" id="55845943"/>
<dbReference type="Gene3D" id="3.90.1340.10">
    <property type="entry name" value="Phage tail collar domain"/>
    <property type="match status" value="1"/>
</dbReference>
<feature type="compositionally biased region" description="Polar residues" evidence="1">
    <location>
        <begin position="429"/>
        <end position="441"/>
    </location>
</feature>
<dbReference type="AlphaFoldDB" id="A0A7Y8AQ99"/>
<feature type="compositionally biased region" description="Polar residues" evidence="1">
    <location>
        <begin position="410"/>
        <end position="420"/>
    </location>
</feature>
<comment type="caution">
    <text evidence="3">The sequence shown here is derived from an EMBL/GenBank/DDBJ whole genome shotgun (WGS) entry which is preliminary data.</text>
</comment>
<feature type="region of interest" description="Disordered" evidence="1">
    <location>
        <begin position="381"/>
        <end position="441"/>
    </location>
</feature>
<evidence type="ECO:0000313" key="3">
    <source>
        <dbReference type="EMBL" id="NWD37689.1"/>
    </source>
</evidence>
<dbReference type="InterPro" id="IPR011083">
    <property type="entry name" value="Phage_tail_collar_dom"/>
</dbReference>
<reference evidence="3 4" key="1">
    <citation type="submission" date="2020-04" db="EMBL/GenBank/DDBJ databases">
        <title>Molecular characterization of pseudomonads from Agaricus bisporus reveal novel blotch 2 pathogens in Western Europe.</title>
        <authorList>
            <person name="Taparia T."/>
            <person name="Krijger M."/>
            <person name="Haynes E."/>
            <person name="Elpinstone J.G."/>
            <person name="Noble R."/>
            <person name="Van Der Wolf J."/>
        </authorList>
    </citation>
    <scope>NUCLEOTIDE SEQUENCE [LARGE SCALE GENOMIC DNA]</scope>
    <source>
        <strain evidence="3 4">IPO3746</strain>
    </source>
</reference>
<gene>
    <name evidence="3" type="ORF">HX787_17675</name>
</gene>
<dbReference type="InterPro" id="IPR037053">
    <property type="entry name" value="Phage_tail_collar_dom_sf"/>
</dbReference>
<evidence type="ECO:0000256" key="1">
    <source>
        <dbReference type="SAM" id="MobiDB-lite"/>
    </source>
</evidence>
<feature type="domain" description="Phage tail collar" evidence="2">
    <location>
        <begin position="301"/>
        <end position="358"/>
    </location>
</feature>
<proteinExistence type="predicted"/>
<dbReference type="RefSeq" id="WP_016970795.1">
    <property type="nucleotide sequence ID" value="NZ_JACAQJ010000002.1"/>
</dbReference>
<evidence type="ECO:0000259" key="2">
    <source>
        <dbReference type="Pfam" id="PF07484"/>
    </source>
</evidence>